<dbReference type="Pfam" id="PF02770">
    <property type="entry name" value="Acyl-CoA_dh_M"/>
    <property type="match status" value="1"/>
</dbReference>
<comment type="subcellular location">
    <subcellularLocation>
        <location evidence="2">Peroxisome</location>
    </subcellularLocation>
</comment>
<dbReference type="Pfam" id="PF01756">
    <property type="entry name" value="ACOX"/>
    <property type="match status" value="1"/>
</dbReference>
<evidence type="ECO:0000259" key="15">
    <source>
        <dbReference type="Pfam" id="PF22924"/>
    </source>
</evidence>
<feature type="compositionally biased region" description="Polar residues" evidence="11">
    <location>
        <begin position="1"/>
        <end position="19"/>
    </location>
</feature>
<evidence type="ECO:0000256" key="1">
    <source>
        <dbReference type="ARBA" id="ARBA00001974"/>
    </source>
</evidence>
<keyword evidence="5" id="KW-0285">Flavoprotein</keyword>
<gene>
    <name evidence="16" type="ORF">FB467_1071</name>
</gene>
<dbReference type="GO" id="GO:0003997">
    <property type="term" value="F:acyl-CoA oxidase activity"/>
    <property type="evidence" value="ECO:0007669"/>
    <property type="project" value="UniProtKB-EC"/>
</dbReference>
<dbReference type="EMBL" id="VFOP01000001">
    <property type="protein sequence ID" value="TQL49973.1"/>
    <property type="molecule type" value="Genomic_DNA"/>
</dbReference>
<dbReference type="PIRSF" id="PIRSF000168">
    <property type="entry name" value="Acyl-CoA_oxidase"/>
    <property type="match status" value="1"/>
</dbReference>
<comment type="caution">
    <text evidence="16">The sequence shown here is derived from an EMBL/GenBank/DDBJ whole genome shotgun (WGS) entry which is preliminary data.</text>
</comment>
<dbReference type="InterPro" id="IPR006091">
    <property type="entry name" value="Acyl-CoA_Oxase/DH_mid-dom"/>
</dbReference>
<evidence type="ECO:0000256" key="3">
    <source>
        <dbReference type="ARBA" id="ARBA00006288"/>
    </source>
</evidence>
<dbReference type="InterPro" id="IPR037069">
    <property type="entry name" value="AcylCoA_DH/ox_N_sf"/>
</dbReference>
<dbReference type="InterPro" id="IPR013786">
    <property type="entry name" value="AcylCoA_DH/ox_N"/>
</dbReference>
<dbReference type="OrthoDB" id="1144545at2"/>
<accession>A0A542YPE2</accession>
<dbReference type="GO" id="GO:0005504">
    <property type="term" value="F:fatty acid binding"/>
    <property type="evidence" value="ECO:0007669"/>
    <property type="project" value="TreeGrafter"/>
</dbReference>
<sequence length="658" mass="71121">MSTTTTQHTPDVRTSQAPASTAPAEQVSDLGAALRHAIDGPRREIRETARRELDPAELLRDPGLSIPEARRWVRDRLQGLADRGYGGRGYPTTVGGQADLGGTVAEFEMLAHFDLSLVVKSGVHFGLFGGAVSSLGSDRHHQEFLPGVISLATPGCFAMTEIGHGSDVAALETTLTYDPETDEIVVHSPTENATKTYIGGAAEDAVLAVVFGQLVVGEENHGVHAAIVPVREDGRALPGITIGDNGVKGGLAGVDNGTLRFDQVRVPRSMLLDRYGGVTDDGTYASSIDSPNRRFFTMLGALVRGRICVGGASTVSARKALSIATRYAVQRRQFDAPGRDEEVLLLDYLAHQRKLLPAIATAYALTFAQNTLTERLAEVQEAPERDLAAQRELETRAAGLKAVSTAFANETIQLCREACGGAGYMAENGLTVLRQDADVFATFEGDNTVLLQLLAKGLLTNYKEMVGDLDMLGMVQFAVRSFGGSVIARTVANPLIERLIQAASRRSEDETLLDRGWHLTMFESRESHVLESLALRIQALAKETDDPFVAFNTTQDHVLLAARTHMDRVVLEAFVAAIDACEDEAARATLDRLCDLYVLSNLEADSGWFLRHQRMSAGRAKAVTRAINELCGQLREDVIPIVEGMGFPQSWLGSAMLR</sequence>
<dbReference type="Gene3D" id="1.20.140.10">
    <property type="entry name" value="Butyryl-CoA Dehydrogenase, subunit A, domain 3"/>
    <property type="match status" value="2"/>
</dbReference>
<dbReference type="Gene3D" id="2.40.110.10">
    <property type="entry name" value="Butyryl-CoA Dehydrogenase, subunit A, domain 2"/>
    <property type="match status" value="1"/>
</dbReference>
<comment type="cofactor">
    <cofactor evidence="1">
        <name>FAD</name>
        <dbReference type="ChEBI" id="CHEBI:57692"/>
    </cofactor>
</comment>
<dbReference type="GO" id="GO:0055088">
    <property type="term" value="P:lipid homeostasis"/>
    <property type="evidence" value="ECO:0007669"/>
    <property type="project" value="TreeGrafter"/>
</dbReference>
<dbReference type="InterPro" id="IPR009100">
    <property type="entry name" value="AcylCoA_DH/oxidase_NM_dom_sf"/>
</dbReference>
<dbReference type="InterPro" id="IPR002655">
    <property type="entry name" value="Acyl-CoA_oxidase_C"/>
</dbReference>
<dbReference type="InterPro" id="IPR046373">
    <property type="entry name" value="Acyl-CoA_Oxase/DH_mid-dom_sf"/>
</dbReference>
<keyword evidence="6" id="KW-0274">FAD</keyword>
<evidence type="ECO:0000259" key="12">
    <source>
        <dbReference type="Pfam" id="PF01756"/>
    </source>
</evidence>
<dbReference type="PANTHER" id="PTHR10909">
    <property type="entry name" value="ELECTRON TRANSPORT OXIDOREDUCTASE"/>
    <property type="match status" value="1"/>
</dbReference>
<proteinExistence type="inferred from homology"/>
<feature type="domain" description="Acyl-CoA oxidase C-terminal" evidence="12">
    <location>
        <begin position="519"/>
        <end position="656"/>
    </location>
</feature>
<comment type="similarity">
    <text evidence="3">Belongs to the acyl-CoA oxidase family.</text>
</comment>
<dbReference type="FunFam" id="1.20.140.10:FF:000007">
    <property type="entry name" value="Acyl-coenzyme A oxidase"/>
    <property type="match status" value="1"/>
</dbReference>
<evidence type="ECO:0000313" key="16">
    <source>
        <dbReference type="EMBL" id="TQL49973.1"/>
    </source>
</evidence>
<dbReference type="Gene3D" id="1.10.540.10">
    <property type="entry name" value="Acyl-CoA dehydrogenase/oxidase, N-terminal domain"/>
    <property type="match status" value="1"/>
</dbReference>
<evidence type="ECO:0000259" key="13">
    <source>
        <dbReference type="Pfam" id="PF02770"/>
    </source>
</evidence>
<keyword evidence="7" id="KW-0276">Fatty acid metabolism</keyword>
<feature type="region of interest" description="Disordered" evidence="11">
    <location>
        <begin position="1"/>
        <end position="28"/>
    </location>
</feature>
<feature type="domain" description="Acyl-CoA oxidase C-alpha1" evidence="15">
    <location>
        <begin position="300"/>
        <end position="459"/>
    </location>
</feature>
<dbReference type="Pfam" id="PF22924">
    <property type="entry name" value="ACOX_C_alpha1"/>
    <property type="match status" value="1"/>
</dbReference>
<evidence type="ECO:0000256" key="5">
    <source>
        <dbReference type="ARBA" id="ARBA00022630"/>
    </source>
</evidence>
<evidence type="ECO:0000256" key="6">
    <source>
        <dbReference type="ARBA" id="ARBA00022827"/>
    </source>
</evidence>
<name>A0A542YPE2_9MICO</name>
<dbReference type="RefSeq" id="WP_141784173.1">
    <property type="nucleotide sequence ID" value="NZ_BAAAIK010000004.1"/>
</dbReference>
<dbReference type="SUPFAM" id="SSF56645">
    <property type="entry name" value="Acyl-CoA dehydrogenase NM domain-like"/>
    <property type="match status" value="1"/>
</dbReference>
<feature type="domain" description="Acyl-CoA oxidase/dehydrogenase middle" evidence="13">
    <location>
        <begin position="156"/>
        <end position="264"/>
    </location>
</feature>
<dbReference type="Proteomes" id="UP000319516">
    <property type="component" value="Unassembled WGS sequence"/>
</dbReference>
<dbReference type="InterPro" id="IPR036250">
    <property type="entry name" value="AcylCo_DH-like_C"/>
</dbReference>
<dbReference type="AlphaFoldDB" id="A0A542YPE2"/>
<organism evidence="16 17">
    <name type="scientific">Ornithinicoccus hortensis</name>
    <dbReference type="NCBI Taxonomy" id="82346"/>
    <lineage>
        <taxon>Bacteria</taxon>
        <taxon>Bacillati</taxon>
        <taxon>Actinomycetota</taxon>
        <taxon>Actinomycetes</taxon>
        <taxon>Micrococcales</taxon>
        <taxon>Intrasporangiaceae</taxon>
        <taxon>Ornithinicoccus</taxon>
    </lineage>
</organism>
<evidence type="ECO:0000256" key="10">
    <source>
        <dbReference type="ARBA" id="ARBA00023140"/>
    </source>
</evidence>
<evidence type="ECO:0000256" key="11">
    <source>
        <dbReference type="SAM" id="MobiDB-lite"/>
    </source>
</evidence>
<dbReference type="Pfam" id="PF02771">
    <property type="entry name" value="Acyl-CoA_dh_N"/>
    <property type="match status" value="1"/>
</dbReference>
<feature type="domain" description="Acyl-CoA dehydrogenase/oxidase N-terminal" evidence="14">
    <location>
        <begin position="42"/>
        <end position="150"/>
    </location>
</feature>
<evidence type="ECO:0000256" key="4">
    <source>
        <dbReference type="ARBA" id="ARBA00012870"/>
    </source>
</evidence>
<evidence type="ECO:0000256" key="7">
    <source>
        <dbReference type="ARBA" id="ARBA00022832"/>
    </source>
</evidence>
<dbReference type="FunFam" id="2.40.110.10:FF:000005">
    <property type="entry name" value="Acyl-coenzyme A oxidase"/>
    <property type="match status" value="1"/>
</dbReference>
<reference evidence="16 17" key="1">
    <citation type="submission" date="2019-06" db="EMBL/GenBank/DDBJ databases">
        <title>Sequencing the genomes of 1000 actinobacteria strains.</title>
        <authorList>
            <person name="Klenk H.-P."/>
        </authorList>
    </citation>
    <scope>NUCLEOTIDE SEQUENCE [LARGE SCALE GENOMIC DNA]</scope>
    <source>
        <strain evidence="16 17">DSM 12335</strain>
    </source>
</reference>
<evidence type="ECO:0000256" key="2">
    <source>
        <dbReference type="ARBA" id="ARBA00004275"/>
    </source>
</evidence>
<keyword evidence="17" id="KW-1185">Reference proteome</keyword>
<dbReference type="EC" id="1.3.3.6" evidence="4"/>
<keyword evidence="8" id="KW-0560">Oxidoreductase</keyword>
<keyword evidence="9" id="KW-0443">Lipid metabolism</keyword>
<evidence type="ECO:0000259" key="14">
    <source>
        <dbReference type="Pfam" id="PF02771"/>
    </source>
</evidence>
<dbReference type="SUPFAM" id="SSF47203">
    <property type="entry name" value="Acyl-CoA dehydrogenase C-terminal domain-like"/>
    <property type="match status" value="2"/>
</dbReference>
<dbReference type="FunFam" id="1.20.140.10:FF:000010">
    <property type="entry name" value="Acyl-coenzyme A oxidase"/>
    <property type="match status" value="1"/>
</dbReference>
<dbReference type="InterPro" id="IPR055060">
    <property type="entry name" value="ACOX_C_alpha1"/>
</dbReference>
<dbReference type="GO" id="GO:0033540">
    <property type="term" value="P:fatty acid beta-oxidation using acyl-CoA oxidase"/>
    <property type="evidence" value="ECO:0007669"/>
    <property type="project" value="TreeGrafter"/>
</dbReference>
<evidence type="ECO:0000313" key="17">
    <source>
        <dbReference type="Proteomes" id="UP000319516"/>
    </source>
</evidence>
<keyword evidence="10" id="KW-0576">Peroxisome</keyword>
<evidence type="ECO:0000256" key="9">
    <source>
        <dbReference type="ARBA" id="ARBA00023098"/>
    </source>
</evidence>
<dbReference type="InterPro" id="IPR012258">
    <property type="entry name" value="Acyl-CoA_oxidase"/>
</dbReference>
<evidence type="ECO:0000256" key="8">
    <source>
        <dbReference type="ARBA" id="ARBA00023002"/>
    </source>
</evidence>
<dbReference type="GO" id="GO:0071949">
    <property type="term" value="F:FAD binding"/>
    <property type="evidence" value="ECO:0007669"/>
    <property type="project" value="InterPro"/>
</dbReference>
<dbReference type="PANTHER" id="PTHR10909:SF378">
    <property type="entry name" value="ACYL-COENZYME A OXIDASE"/>
    <property type="match status" value="1"/>
</dbReference>
<protein>
    <recommendedName>
        <fullName evidence="4">acyl-CoA oxidase</fullName>
        <ecNumber evidence="4">1.3.3.6</ecNumber>
    </recommendedName>
</protein>